<dbReference type="RefSeq" id="WP_167199694.1">
    <property type="nucleotide sequence ID" value="NZ_JAAORB010000046.1"/>
</dbReference>
<dbReference type="Proteomes" id="UP000639775">
    <property type="component" value="Unassembled WGS sequence"/>
</dbReference>
<comment type="caution">
    <text evidence="1">The sequence shown here is derived from an EMBL/GenBank/DDBJ whole genome shotgun (WGS) entry which is preliminary data.</text>
</comment>
<dbReference type="EMBL" id="JAAORB010000046">
    <property type="protein sequence ID" value="NHQ75768.1"/>
    <property type="molecule type" value="Genomic_DNA"/>
</dbReference>
<dbReference type="AlphaFoldDB" id="A0A967EFV0"/>
<reference evidence="1" key="1">
    <citation type="submission" date="2020-03" db="EMBL/GenBank/DDBJ databases">
        <title>Roseovarius gahaiensis sp. nov., isolated from Gahai Saline Lake, China.</title>
        <authorList>
            <person name="Sun X."/>
        </authorList>
    </citation>
    <scope>NUCLEOTIDE SEQUENCE</scope>
    <source>
        <strain evidence="1">GH877</strain>
    </source>
</reference>
<name>A0A967EFV0_9RHOB</name>
<organism evidence="1 2">
    <name type="scientific">Roseovarius gahaiensis</name>
    <dbReference type="NCBI Taxonomy" id="2716691"/>
    <lineage>
        <taxon>Bacteria</taxon>
        <taxon>Pseudomonadati</taxon>
        <taxon>Pseudomonadota</taxon>
        <taxon>Alphaproteobacteria</taxon>
        <taxon>Rhodobacterales</taxon>
        <taxon>Roseobacteraceae</taxon>
        <taxon>Roseovarius</taxon>
    </lineage>
</organism>
<keyword evidence="2" id="KW-1185">Reference proteome</keyword>
<evidence type="ECO:0000313" key="1">
    <source>
        <dbReference type="EMBL" id="NHQ75768.1"/>
    </source>
</evidence>
<accession>A0A967EFV0</accession>
<sequence>MSNYPSKYSICATCANWAGARQAVGIRGHYKISKAMEQEGYCYEQALPKPATATCRHFQLWGVLVRE</sequence>
<proteinExistence type="predicted"/>
<protein>
    <submittedName>
        <fullName evidence="1">Uncharacterized protein</fullName>
    </submittedName>
</protein>
<gene>
    <name evidence="1" type="ORF">HAT86_15045</name>
</gene>
<evidence type="ECO:0000313" key="2">
    <source>
        <dbReference type="Proteomes" id="UP000639775"/>
    </source>
</evidence>